<evidence type="ECO:0000256" key="6">
    <source>
        <dbReference type="ARBA" id="ARBA00023136"/>
    </source>
</evidence>
<accession>A0AAW1CLJ3</accession>
<dbReference type="PANTHER" id="PTHR14009:SF13">
    <property type="entry name" value="LETM1 DOMAIN-CONTAINING PROTEIN 1"/>
    <property type="match status" value="1"/>
</dbReference>
<evidence type="ECO:0000256" key="3">
    <source>
        <dbReference type="ARBA" id="ARBA00022792"/>
    </source>
</evidence>
<evidence type="ECO:0000256" key="8">
    <source>
        <dbReference type="SAM" id="Phobius"/>
    </source>
</evidence>
<protein>
    <recommendedName>
        <fullName evidence="9">Letm1 RBD domain-containing protein</fullName>
    </recommendedName>
</protein>
<evidence type="ECO:0000256" key="4">
    <source>
        <dbReference type="ARBA" id="ARBA00022989"/>
    </source>
</evidence>
<name>A0AAW1CLJ3_9HEMI</name>
<dbReference type="PROSITE" id="PS51758">
    <property type="entry name" value="LETM1_RBD"/>
    <property type="match status" value="1"/>
</dbReference>
<dbReference type="GO" id="GO:0030003">
    <property type="term" value="P:intracellular monoatomic cation homeostasis"/>
    <property type="evidence" value="ECO:0007669"/>
    <property type="project" value="TreeGrafter"/>
</dbReference>
<keyword evidence="5 7" id="KW-0496">Mitochondrion</keyword>
<reference evidence="10 11" key="1">
    <citation type="submission" date="2022-12" db="EMBL/GenBank/DDBJ databases">
        <title>Chromosome-level genome assembly of true bugs.</title>
        <authorList>
            <person name="Ma L."/>
            <person name="Li H."/>
        </authorList>
    </citation>
    <scope>NUCLEOTIDE SEQUENCE [LARGE SCALE GENOMIC DNA]</scope>
    <source>
        <strain evidence="10">Lab_2022b</strain>
    </source>
</reference>
<sequence>MLPVSRLFIPLCQRSFRFASIRKVSNKPSTTAKSSGPLSPLKKYVFTTYVNFIKNYEFQLEKRFPSAFKIYRIFKVGAQDLYRDIKLFIVIRKKLNLHNRNLRCLTRKELELYYQMPKDMIRVAPVLLISALPFTNYVVFPLAYLFPRQLLSSHFWSIQQKTQFAVLDQKSRLKYYKPVFRCLQAKLRLVKSDPLYISWRRCIALLGSGLHPNIRKIAKCQPLFSTGQVYHIENLSSHHISCLLKMHNMHFSWRRVKNLVERAKMIHLLDLAIAEEGGVPCLNNDEIRAACFLRGFNPTNTNTEETIVWLTQWIELSSQLKDDSWSFILHLPILTAYNHPSNWVLIH</sequence>
<dbReference type="GO" id="GO:0043022">
    <property type="term" value="F:ribosome binding"/>
    <property type="evidence" value="ECO:0007669"/>
    <property type="project" value="InterPro"/>
</dbReference>
<dbReference type="Pfam" id="PF07766">
    <property type="entry name" value="LETM1_RBD"/>
    <property type="match status" value="1"/>
</dbReference>
<keyword evidence="2 8" id="KW-0812">Transmembrane</keyword>
<proteinExistence type="predicted"/>
<comment type="caution">
    <text evidence="10">The sequence shown here is derived from an EMBL/GenBank/DDBJ whole genome shotgun (WGS) entry which is preliminary data.</text>
</comment>
<evidence type="ECO:0000313" key="10">
    <source>
        <dbReference type="EMBL" id="KAK9499813.1"/>
    </source>
</evidence>
<gene>
    <name evidence="10" type="ORF">O3M35_002783</name>
</gene>
<evidence type="ECO:0000256" key="7">
    <source>
        <dbReference type="PROSITE-ProRule" id="PRU01094"/>
    </source>
</evidence>
<feature type="domain" description="Letm1 RBD" evidence="9">
    <location>
        <begin position="167"/>
        <end position="347"/>
    </location>
</feature>
<dbReference type="GO" id="GO:0005743">
    <property type="term" value="C:mitochondrial inner membrane"/>
    <property type="evidence" value="ECO:0007669"/>
    <property type="project" value="UniProtKB-SubCell"/>
</dbReference>
<evidence type="ECO:0000259" key="9">
    <source>
        <dbReference type="PROSITE" id="PS51758"/>
    </source>
</evidence>
<keyword evidence="11" id="KW-1185">Reference proteome</keyword>
<evidence type="ECO:0000256" key="2">
    <source>
        <dbReference type="ARBA" id="ARBA00022692"/>
    </source>
</evidence>
<feature type="transmembrane region" description="Helical" evidence="8">
    <location>
        <begin position="123"/>
        <end position="146"/>
    </location>
</feature>
<evidence type="ECO:0000256" key="1">
    <source>
        <dbReference type="ARBA" id="ARBA00004434"/>
    </source>
</evidence>
<dbReference type="AlphaFoldDB" id="A0AAW1CLJ3"/>
<keyword evidence="4 8" id="KW-1133">Transmembrane helix</keyword>
<dbReference type="InterPro" id="IPR033122">
    <property type="entry name" value="LETM1-like_RBD"/>
</dbReference>
<dbReference type="Proteomes" id="UP001461498">
    <property type="component" value="Unassembled WGS sequence"/>
</dbReference>
<organism evidence="10 11">
    <name type="scientific">Rhynocoris fuscipes</name>
    <dbReference type="NCBI Taxonomy" id="488301"/>
    <lineage>
        <taxon>Eukaryota</taxon>
        <taxon>Metazoa</taxon>
        <taxon>Ecdysozoa</taxon>
        <taxon>Arthropoda</taxon>
        <taxon>Hexapoda</taxon>
        <taxon>Insecta</taxon>
        <taxon>Pterygota</taxon>
        <taxon>Neoptera</taxon>
        <taxon>Paraneoptera</taxon>
        <taxon>Hemiptera</taxon>
        <taxon>Heteroptera</taxon>
        <taxon>Panheteroptera</taxon>
        <taxon>Cimicomorpha</taxon>
        <taxon>Reduviidae</taxon>
        <taxon>Harpactorinae</taxon>
        <taxon>Harpactorini</taxon>
        <taxon>Rhynocoris</taxon>
    </lineage>
</organism>
<dbReference type="EMBL" id="JAPXFL010000011">
    <property type="protein sequence ID" value="KAK9499813.1"/>
    <property type="molecule type" value="Genomic_DNA"/>
</dbReference>
<evidence type="ECO:0000256" key="5">
    <source>
        <dbReference type="ARBA" id="ARBA00023128"/>
    </source>
</evidence>
<comment type="subcellular location">
    <subcellularLocation>
        <location evidence="1">Mitochondrion inner membrane</location>
        <topology evidence="1">Single-pass membrane protein</topology>
    </subcellularLocation>
</comment>
<evidence type="ECO:0000313" key="11">
    <source>
        <dbReference type="Proteomes" id="UP001461498"/>
    </source>
</evidence>
<keyword evidence="3" id="KW-0999">Mitochondrion inner membrane</keyword>
<dbReference type="PANTHER" id="PTHR14009">
    <property type="entry name" value="LEUCINE ZIPPER-EF-HAND CONTAINING TRANSMEMBRANE PROTEIN"/>
    <property type="match status" value="1"/>
</dbReference>
<dbReference type="InterPro" id="IPR044202">
    <property type="entry name" value="LETM1/MDM38-like"/>
</dbReference>
<keyword evidence="6 8" id="KW-0472">Membrane</keyword>